<feature type="transmembrane region" description="Helical" evidence="3">
    <location>
        <begin position="547"/>
        <end position="565"/>
    </location>
</feature>
<accession>A0ABN9VY97</accession>
<feature type="region of interest" description="Disordered" evidence="2">
    <location>
        <begin position="449"/>
        <end position="481"/>
    </location>
</feature>
<name>A0ABN9VY97_9DINO</name>
<organism evidence="4 5">
    <name type="scientific">Prorocentrum cordatum</name>
    <dbReference type="NCBI Taxonomy" id="2364126"/>
    <lineage>
        <taxon>Eukaryota</taxon>
        <taxon>Sar</taxon>
        <taxon>Alveolata</taxon>
        <taxon>Dinophyceae</taxon>
        <taxon>Prorocentrales</taxon>
        <taxon>Prorocentraceae</taxon>
        <taxon>Prorocentrum</taxon>
    </lineage>
</organism>
<comment type="caution">
    <text evidence="4">The sequence shown here is derived from an EMBL/GenBank/DDBJ whole genome shotgun (WGS) entry which is preliminary data.</text>
</comment>
<reference evidence="4" key="1">
    <citation type="submission" date="2023-10" db="EMBL/GenBank/DDBJ databases">
        <authorList>
            <person name="Chen Y."/>
            <person name="Shah S."/>
            <person name="Dougan E. K."/>
            <person name="Thang M."/>
            <person name="Chan C."/>
        </authorList>
    </citation>
    <scope>NUCLEOTIDE SEQUENCE [LARGE SCALE GENOMIC DNA]</scope>
</reference>
<gene>
    <name evidence="4" type="ORF">PCOR1329_LOCUS62345</name>
</gene>
<evidence type="ECO:0000313" key="4">
    <source>
        <dbReference type="EMBL" id="CAK0878646.1"/>
    </source>
</evidence>
<proteinExistence type="predicted"/>
<dbReference type="EMBL" id="CAUYUJ010017871">
    <property type="protein sequence ID" value="CAK0878646.1"/>
    <property type="molecule type" value="Genomic_DNA"/>
</dbReference>
<keyword evidence="5" id="KW-1185">Reference proteome</keyword>
<dbReference type="Proteomes" id="UP001189429">
    <property type="component" value="Unassembled WGS sequence"/>
</dbReference>
<feature type="region of interest" description="Disordered" evidence="2">
    <location>
        <begin position="357"/>
        <end position="380"/>
    </location>
</feature>
<sequence length="636" mass="69750">MVLKSDRWAALLGQAGGEDEARLVATPGMLEISYSLPASSSPGGAGLRRETKTEMVYQDATQRDEGPRLLVSLASVLKLKGLCEHEHARHDEVLEALKVCRLKYYKEIRWLRDQLQRATGNEGQVFWFDPQEGADLEPEGTEAAMLRELHDANGALREEVAVLSEENARLGEIVQEMASPEVAVRTLLREHGVHEVTVRLRKLLSRGPDGAELAEVIRELAGHDQEIVRLEEELQQLRQKSRDDEERLAELLVQADQLRAEAQSASRRAELEAARVAEAQLRVQQIELRNKALNEEMLAGQASAGPAPPQGVVAAPSEEGAEIAQMRDTISSMRHTMSSSTGQLAVTTRRLAQTFGKLGGHSPRTAPGEGAGDSGTAHDSLEEAIPGNAISGRHLSDRVQDVLRELRDLRSRVGRQDAALFGQLEQQRAELEELRSGCSALAAGQREEVRWRDGPVKKKKKRRKGSVKGKQNSHSHREQRVTMELKECEDSTAKDATVCHRHLFGVAGSAGLVVLSMSQRVMLLTWTPTATPANAAPAFLHKVAVKLYIPKVVFLILALITLLNASASMMAGTFRAQVRVLIVIRGVVEFVGNQCEEAEQLIGLLSAGSISREGARAAEGQGWFGAGFDYHVYWVI</sequence>
<feature type="compositionally biased region" description="Basic residues" evidence="2">
    <location>
        <begin position="457"/>
        <end position="474"/>
    </location>
</feature>
<evidence type="ECO:0000256" key="1">
    <source>
        <dbReference type="SAM" id="Coils"/>
    </source>
</evidence>
<protein>
    <submittedName>
        <fullName evidence="4">Uncharacterized protein</fullName>
    </submittedName>
</protein>
<feature type="coiled-coil region" evidence="1">
    <location>
        <begin position="213"/>
        <end position="296"/>
    </location>
</feature>
<keyword evidence="3" id="KW-0472">Membrane</keyword>
<evidence type="ECO:0000256" key="3">
    <source>
        <dbReference type="SAM" id="Phobius"/>
    </source>
</evidence>
<keyword evidence="3" id="KW-1133">Transmembrane helix</keyword>
<keyword evidence="3" id="KW-0812">Transmembrane</keyword>
<evidence type="ECO:0000256" key="2">
    <source>
        <dbReference type="SAM" id="MobiDB-lite"/>
    </source>
</evidence>
<evidence type="ECO:0000313" key="5">
    <source>
        <dbReference type="Proteomes" id="UP001189429"/>
    </source>
</evidence>
<keyword evidence="1" id="KW-0175">Coiled coil</keyword>